<keyword evidence="2" id="KW-0560">Oxidoreductase</keyword>
<reference evidence="8 9" key="1">
    <citation type="submission" date="2019-10" db="EMBL/GenBank/DDBJ databases">
        <title>Whole genome shotgun sequence of Acrocarpospora macrocephala NBRC 16266.</title>
        <authorList>
            <person name="Ichikawa N."/>
            <person name="Kimura A."/>
            <person name="Kitahashi Y."/>
            <person name="Komaki H."/>
            <person name="Oguchi A."/>
        </authorList>
    </citation>
    <scope>NUCLEOTIDE SEQUENCE [LARGE SCALE GENOMIC DNA]</scope>
    <source>
        <strain evidence="8 9">NBRC 16266</strain>
    </source>
</reference>
<dbReference type="InterPro" id="IPR009100">
    <property type="entry name" value="AcylCoA_DH/oxidase_NM_dom_sf"/>
</dbReference>
<comment type="caution">
    <text evidence="8">The sequence shown here is derived from an EMBL/GenBank/DDBJ whole genome shotgun (WGS) entry which is preliminary data.</text>
</comment>
<dbReference type="InterPro" id="IPR036250">
    <property type="entry name" value="AcylCo_DH-like_C"/>
</dbReference>
<evidence type="ECO:0000256" key="4">
    <source>
        <dbReference type="SAM" id="MobiDB-lite"/>
    </source>
</evidence>
<dbReference type="PANTHER" id="PTHR48083:SF19">
    <property type="entry name" value="FLAVIN-DEPENDENT MONOOXYGENASE, OXYGENASE SUBUNIT HSAA"/>
    <property type="match status" value="1"/>
</dbReference>
<dbReference type="OrthoDB" id="571684at2"/>
<evidence type="ECO:0000313" key="8">
    <source>
        <dbReference type="EMBL" id="GES09475.1"/>
    </source>
</evidence>
<dbReference type="Gene3D" id="2.40.110.10">
    <property type="entry name" value="Butyryl-CoA Dehydrogenase, subunit A, domain 2"/>
    <property type="match status" value="1"/>
</dbReference>
<evidence type="ECO:0000256" key="3">
    <source>
        <dbReference type="ARBA" id="ARBA00049661"/>
    </source>
</evidence>
<dbReference type="InterPro" id="IPR046373">
    <property type="entry name" value="Acyl-CoA_Oxase/DH_mid-dom_sf"/>
</dbReference>
<name>A0A5M3WJT8_9ACTN</name>
<dbReference type="SUPFAM" id="SSF56645">
    <property type="entry name" value="Acyl-CoA dehydrogenase NM domain-like"/>
    <property type="match status" value="1"/>
</dbReference>
<dbReference type="Gene3D" id="1.10.540.10">
    <property type="entry name" value="Acyl-CoA dehydrogenase/oxidase, N-terminal domain"/>
    <property type="match status" value="1"/>
</dbReference>
<dbReference type="Pfam" id="PF08028">
    <property type="entry name" value="Acyl-CoA_dh_2"/>
    <property type="match status" value="1"/>
</dbReference>
<gene>
    <name evidence="8" type="ORF">Amac_030710</name>
</gene>
<protein>
    <submittedName>
        <fullName evidence="8">Acyl-CoA dehydrogenase</fullName>
    </submittedName>
</protein>
<dbReference type="GO" id="GO:0003995">
    <property type="term" value="F:acyl-CoA dehydrogenase activity"/>
    <property type="evidence" value="ECO:0007669"/>
    <property type="project" value="TreeGrafter"/>
</dbReference>
<dbReference type="InterPro" id="IPR013107">
    <property type="entry name" value="Acyl-CoA_DH_C"/>
</dbReference>
<feature type="region of interest" description="Disordered" evidence="4">
    <location>
        <begin position="1"/>
        <end position="21"/>
    </location>
</feature>
<keyword evidence="1" id="KW-0285">Flavoprotein</keyword>
<dbReference type="GO" id="GO:0005737">
    <property type="term" value="C:cytoplasm"/>
    <property type="evidence" value="ECO:0007669"/>
    <property type="project" value="TreeGrafter"/>
</dbReference>
<dbReference type="RefSeq" id="WP_155355003.1">
    <property type="nucleotide sequence ID" value="NZ_BAAAHL010000069.1"/>
</dbReference>
<evidence type="ECO:0000256" key="1">
    <source>
        <dbReference type="ARBA" id="ARBA00022630"/>
    </source>
</evidence>
<dbReference type="Gene3D" id="1.20.140.10">
    <property type="entry name" value="Butyryl-CoA Dehydrogenase, subunit A, domain 3"/>
    <property type="match status" value="1"/>
</dbReference>
<dbReference type="InterPro" id="IPR013786">
    <property type="entry name" value="AcylCoA_DH/ox_N"/>
</dbReference>
<dbReference type="InterPro" id="IPR050741">
    <property type="entry name" value="Acyl-CoA_dehydrogenase"/>
</dbReference>
<dbReference type="EMBL" id="BLAE01000015">
    <property type="protein sequence ID" value="GES09475.1"/>
    <property type="molecule type" value="Genomic_DNA"/>
</dbReference>
<organism evidence="8 9">
    <name type="scientific">Acrocarpospora macrocephala</name>
    <dbReference type="NCBI Taxonomy" id="150177"/>
    <lineage>
        <taxon>Bacteria</taxon>
        <taxon>Bacillati</taxon>
        <taxon>Actinomycetota</taxon>
        <taxon>Actinomycetes</taxon>
        <taxon>Streptosporangiales</taxon>
        <taxon>Streptosporangiaceae</taxon>
        <taxon>Acrocarpospora</taxon>
    </lineage>
</organism>
<feature type="domain" description="Acyl-CoA dehydrogenase C-terminal" evidence="7">
    <location>
        <begin position="256"/>
        <end position="391"/>
    </location>
</feature>
<feature type="domain" description="Acyl-CoA oxidase/dehydrogenase middle" evidence="5">
    <location>
        <begin position="145"/>
        <end position="227"/>
    </location>
</feature>
<evidence type="ECO:0000313" key="9">
    <source>
        <dbReference type="Proteomes" id="UP000331127"/>
    </source>
</evidence>
<dbReference type="PIRSF" id="PIRSF016578">
    <property type="entry name" value="HsaA"/>
    <property type="match status" value="1"/>
</dbReference>
<dbReference type="SUPFAM" id="SSF47203">
    <property type="entry name" value="Acyl-CoA dehydrogenase C-terminal domain-like"/>
    <property type="match status" value="1"/>
</dbReference>
<evidence type="ECO:0000256" key="2">
    <source>
        <dbReference type="ARBA" id="ARBA00023002"/>
    </source>
</evidence>
<dbReference type="Proteomes" id="UP000331127">
    <property type="component" value="Unassembled WGS sequence"/>
</dbReference>
<dbReference type="InterPro" id="IPR037069">
    <property type="entry name" value="AcylCoA_DH/ox_N_sf"/>
</dbReference>
<dbReference type="AlphaFoldDB" id="A0A5M3WJT8"/>
<dbReference type="GO" id="GO:0050660">
    <property type="term" value="F:flavin adenine dinucleotide binding"/>
    <property type="evidence" value="ECO:0007669"/>
    <property type="project" value="InterPro"/>
</dbReference>
<accession>A0A5M3WJT8</accession>
<evidence type="ECO:0000259" key="5">
    <source>
        <dbReference type="Pfam" id="PF02770"/>
    </source>
</evidence>
<dbReference type="GO" id="GO:0033539">
    <property type="term" value="P:fatty acid beta-oxidation using acyl-CoA dehydrogenase"/>
    <property type="evidence" value="ECO:0007669"/>
    <property type="project" value="TreeGrafter"/>
</dbReference>
<proteinExistence type="inferred from homology"/>
<evidence type="ECO:0000259" key="6">
    <source>
        <dbReference type="Pfam" id="PF02771"/>
    </source>
</evidence>
<comment type="similarity">
    <text evidence="3">Belongs to the HpaH/HsaA monooxygenase family.</text>
</comment>
<dbReference type="InterPro" id="IPR006091">
    <property type="entry name" value="Acyl-CoA_Oxase/DH_mid-dom"/>
</dbReference>
<dbReference type="Pfam" id="PF02770">
    <property type="entry name" value="Acyl-CoA_dh_M"/>
    <property type="match status" value="1"/>
</dbReference>
<keyword evidence="9" id="KW-1185">Reference proteome</keyword>
<feature type="domain" description="Acyl-CoA dehydrogenase/oxidase N-terminal" evidence="6">
    <location>
        <begin position="40"/>
        <end position="104"/>
    </location>
</feature>
<dbReference type="PANTHER" id="PTHR48083">
    <property type="entry name" value="MEDIUM-CHAIN SPECIFIC ACYL-COA DEHYDROGENASE, MITOCHONDRIAL-RELATED"/>
    <property type="match status" value="1"/>
</dbReference>
<dbReference type="GO" id="GO:0016712">
    <property type="term" value="F:oxidoreductase activity, acting on paired donors, with incorporation or reduction of molecular oxygen, reduced flavin or flavoprotein as one donor, and incorporation of one atom of oxygen"/>
    <property type="evidence" value="ECO:0007669"/>
    <property type="project" value="TreeGrafter"/>
</dbReference>
<dbReference type="Pfam" id="PF02771">
    <property type="entry name" value="Acyl-CoA_dh_N"/>
    <property type="match status" value="1"/>
</dbReference>
<sequence>MTTESVDPVAVNGSHPAESRLTGVPTVSHLRAAAAPVLARLGATAREREESHDFAFDEVRQLIDTGILLLAVPAADGGAGGSQRDLFDFVIDLARADSSLAQALRGSFLATSRLSARTDFPGRAELVARIRAGHLFSGTNNERTGGPTGTINATLRRDGDEYLLNGEKYYSTGALYATWFGGTAKDDDGNVVRFCVPADREGVARIDDFDGIGQQLTASGTTRLTNVRVYEEEVTRADTTAQDNPWRDGSGAQLYLTAVEAGIAARVFDDAVWYVREKARPIRHSTADKSIDDLYVRHTVGEIGARAFAARSVVLLAAENWEASWRLAGTAAYTAGAESSVLIAQAGVIAIESALRASELIFDVAGGSITSRTLGFDRHWRNARTVANHNSRDWKAGVAGGYFLADEVPPTILF</sequence>
<evidence type="ECO:0000259" key="7">
    <source>
        <dbReference type="Pfam" id="PF08028"/>
    </source>
</evidence>